<name>A0ABS6E5T6_9FIRM</name>
<organism evidence="1 2">
    <name type="scientific">Tissierella simiarum</name>
    <dbReference type="NCBI Taxonomy" id="2841534"/>
    <lineage>
        <taxon>Bacteria</taxon>
        <taxon>Bacillati</taxon>
        <taxon>Bacillota</taxon>
        <taxon>Tissierellia</taxon>
        <taxon>Tissierellales</taxon>
        <taxon>Tissierellaceae</taxon>
        <taxon>Tissierella</taxon>
    </lineage>
</organism>
<evidence type="ECO:0000313" key="2">
    <source>
        <dbReference type="Proteomes" id="UP000749471"/>
    </source>
</evidence>
<dbReference type="Proteomes" id="UP000749471">
    <property type="component" value="Unassembled WGS sequence"/>
</dbReference>
<dbReference type="EMBL" id="JAHLPM010000007">
    <property type="protein sequence ID" value="MBU5438285.1"/>
    <property type="molecule type" value="Genomic_DNA"/>
</dbReference>
<protein>
    <submittedName>
        <fullName evidence="1">Uncharacterized protein</fullName>
    </submittedName>
</protein>
<comment type="caution">
    <text evidence="1">The sequence shown here is derived from an EMBL/GenBank/DDBJ whole genome shotgun (WGS) entry which is preliminary data.</text>
</comment>
<reference evidence="1 2" key="1">
    <citation type="submission" date="2021-06" db="EMBL/GenBank/DDBJ databases">
        <authorList>
            <person name="Sun Q."/>
            <person name="Li D."/>
        </authorList>
    </citation>
    <scope>NUCLEOTIDE SEQUENCE [LARGE SCALE GENOMIC DNA]</scope>
    <source>
        <strain evidence="1 2">MSJ-40</strain>
    </source>
</reference>
<accession>A0ABS6E5T6</accession>
<proteinExistence type="predicted"/>
<gene>
    <name evidence="1" type="ORF">KQI42_09710</name>
</gene>
<evidence type="ECO:0000313" key="1">
    <source>
        <dbReference type="EMBL" id="MBU5438285.1"/>
    </source>
</evidence>
<dbReference type="RefSeq" id="WP_216519269.1">
    <property type="nucleotide sequence ID" value="NZ_JAHLPM010000007.1"/>
</dbReference>
<sequence length="86" mass="9286">MRVGTVSSVNTENRTARVNFVDKNNLVSGPLKILRNPPFVTVKETLVIEGEHGHEVTVSPWIPSVGDLVLCIYLPNGDDGFVVGGI</sequence>
<keyword evidence="2" id="KW-1185">Reference proteome</keyword>